<evidence type="ECO:0000313" key="4">
    <source>
        <dbReference type="Proteomes" id="UP001576774"/>
    </source>
</evidence>
<sequence>MPKNSSPPITTEPENNLREKLIRSIWLHKDKYCYLFESDGSYRLLSTERRGRYTILPDGRSVLLDWITDPFTETLLVQEDGSLFMSGSAVVEIGTRSQASLSANPSTEANTAYLELSDDHSHKFYEVTVNAFDVIIRYGRIGTTGQTNRSTYSNLQKAQAEAHKKINEKLKKGYVRVRPSSSSLPTQITEERSREEIAHQTTPIIPSTLQADQEVWWQAIQLGFGVTVKIVAISQSPSFSFNLMAGQNFAYHFNPRLSEGQIVQNTHIGHWGVEERLSLPQEMRLGHQFTLTITVQETEFVVDLNGIFLCKYRHRIPLKKIDGLRLICAQGSLQILSVQISELKVKNTRPHSELDITQFQ</sequence>
<dbReference type="SUPFAM" id="SSF142921">
    <property type="entry name" value="WGR domain-like"/>
    <property type="match status" value="1"/>
</dbReference>
<dbReference type="SUPFAM" id="SSF49899">
    <property type="entry name" value="Concanavalin A-like lectins/glucanases"/>
    <property type="match status" value="1"/>
</dbReference>
<gene>
    <name evidence="3" type="ORF">ACE1CC_21635</name>
</gene>
<protein>
    <submittedName>
        <fullName evidence="3">WGR domain-containing protein</fullName>
    </submittedName>
</protein>
<dbReference type="InterPro" id="IPR013320">
    <property type="entry name" value="ConA-like_dom_sf"/>
</dbReference>
<name>A0ABV4X9J2_9CYAN</name>
<dbReference type="PANTHER" id="PTHR11346">
    <property type="entry name" value="GALECTIN"/>
    <property type="match status" value="1"/>
</dbReference>
<dbReference type="SMART" id="SM00276">
    <property type="entry name" value="GLECT"/>
    <property type="match status" value="1"/>
</dbReference>
<dbReference type="Gene3D" id="2.20.140.10">
    <property type="entry name" value="WGR domain"/>
    <property type="match status" value="1"/>
</dbReference>
<dbReference type="PROSITE" id="PS51977">
    <property type="entry name" value="WGR"/>
    <property type="match status" value="1"/>
</dbReference>
<comment type="caution">
    <text evidence="3">The sequence shown here is derived from an EMBL/GenBank/DDBJ whole genome shotgun (WGS) entry which is preliminary data.</text>
</comment>
<dbReference type="SMART" id="SM00908">
    <property type="entry name" value="Gal-bind_lectin"/>
    <property type="match status" value="1"/>
</dbReference>
<dbReference type="InterPro" id="IPR049809">
    <property type="entry name" value="YehF/YfeS-like_WGR"/>
</dbReference>
<dbReference type="CDD" id="cd00070">
    <property type="entry name" value="GLECT"/>
    <property type="match status" value="1"/>
</dbReference>
<proteinExistence type="predicted"/>
<dbReference type="Proteomes" id="UP001576774">
    <property type="component" value="Unassembled WGS sequence"/>
</dbReference>
<dbReference type="CDD" id="cd07996">
    <property type="entry name" value="WGR_MMR_like"/>
    <property type="match status" value="1"/>
</dbReference>
<dbReference type="SMART" id="SM00773">
    <property type="entry name" value="WGR"/>
    <property type="match status" value="1"/>
</dbReference>
<evidence type="ECO:0000259" key="1">
    <source>
        <dbReference type="PROSITE" id="PS51304"/>
    </source>
</evidence>
<dbReference type="Gene3D" id="2.60.120.200">
    <property type="match status" value="1"/>
</dbReference>
<evidence type="ECO:0000259" key="2">
    <source>
        <dbReference type="PROSITE" id="PS51977"/>
    </source>
</evidence>
<dbReference type="PANTHER" id="PTHR11346:SF147">
    <property type="entry name" value="GALECTIN"/>
    <property type="match status" value="1"/>
</dbReference>
<evidence type="ECO:0000313" key="3">
    <source>
        <dbReference type="EMBL" id="MFB2879465.1"/>
    </source>
</evidence>
<keyword evidence="4" id="KW-1185">Reference proteome</keyword>
<dbReference type="InterPro" id="IPR008893">
    <property type="entry name" value="WGR_domain"/>
</dbReference>
<reference evidence="3 4" key="1">
    <citation type="submission" date="2024-09" db="EMBL/GenBank/DDBJ databases">
        <title>Floridaenema gen nov. (Aerosakkonemataceae, Aerosakkonematales ord. nov., Cyanobacteria) from benthic tropical and subtropical fresh waters, with the description of four new species.</title>
        <authorList>
            <person name="Moretto J.A."/>
            <person name="Berthold D.E."/>
            <person name="Lefler F.W."/>
            <person name="Huang I.-S."/>
            <person name="Laughinghouse H. IV."/>
        </authorList>
    </citation>
    <scope>NUCLEOTIDE SEQUENCE [LARGE SCALE GENOMIC DNA]</scope>
    <source>
        <strain evidence="3 4">BLCC-F46</strain>
    </source>
</reference>
<dbReference type="Pfam" id="PF05406">
    <property type="entry name" value="WGR"/>
    <property type="match status" value="1"/>
</dbReference>
<dbReference type="InterPro" id="IPR001079">
    <property type="entry name" value="Galectin_CRD"/>
</dbReference>
<dbReference type="EMBL" id="JBHFNQ010000167">
    <property type="protein sequence ID" value="MFB2879465.1"/>
    <property type="molecule type" value="Genomic_DNA"/>
</dbReference>
<feature type="domain" description="Galectin" evidence="1">
    <location>
        <begin position="214"/>
        <end position="341"/>
    </location>
</feature>
<dbReference type="InterPro" id="IPR036930">
    <property type="entry name" value="WGR_dom_sf"/>
</dbReference>
<organism evidence="3 4">
    <name type="scientific">Floridaenema aerugineum BLCC-F46</name>
    <dbReference type="NCBI Taxonomy" id="3153654"/>
    <lineage>
        <taxon>Bacteria</taxon>
        <taxon>Bacillati</taxon>
        <taxon>Cyanobacteriota</taxon>
        <taxon>Cyanophyceae</taxon>
        <taxon>Oscillatoriophycideae</taxon>
        <taxon>Aerosakkonematales</taxon>
        <taxon>Aerosakkonemataceae</taxon>
        <taxon>Floridanema</taxon>
        <taxon>Floridanema aerugineum</taxon>
    </lineage>
</organism>
<dbReference type="PROSITE" id="PS51304">
    <property type="entry name" value="GALECTIN"/>
    <property type="match status" value="1"/>
</dbReference>
<dbReference type="RefSeq" id="WP_413272507.1">
    <property type="nucleotide sequence ID" value="NZ_JBHFNQ010000167.1"/>
</dbReference>
<accession>A0ABV4X9J2</accession>
<dbReference type="InterPro" id="IPR044156">
    <property type="entry name" value="Galectin-like"/>
</dbReference>
<dbReference type="Pfam" id="PF00337">
    <property type="entry name" value="Gal-bind_lectin"/>
    <property type="match status" value="1"/>
</dbReference>
<feature type="domain" description="WGR" evidence="2">
    <location>
        <begin position="102"/>
        <end position="188"/>
    </location>
</feature>